<feature type="transmembrane region" description="Helical" evidence="5">
    <location>
        <begin position="6"/>
        <end position="24"/>
    </location>
</feature>
<dbReference type="NCBIfam" id="NF037968">
    <property type="entry name" value="SemiSWEET_2"/>
    <property type="match status" value="1"/>
</dbReference>
<evidence type="ECO:0000256" key="2">
    <source>
        <dbReference type="ARBA" id="ARBA00022692"/>
    </source>
</evidence>
<keyword evidence="7" id="KW-1185">Reference proteome</keyword>
<gene>
    <name evidence="6" type="ORF">G7B40_016260</name>
</gene>
<dbReference type="Gene3D" id="1.20.1280.290">
    <property type="match status" value="1"/>
</dbReference>
<reference evidence="7" key="1">
    <citation type="journal article" date="2021" name="Science">
        <title>Hunting the eagle killer: A cyanobacterial neurotoxin causes vacuolar myelinopathy.</title>
        <authorList>
            <person name="Breinlinger S."/>
            <person name="Phillips T.J."/>
            <person name="Haram B.N."/>
            <person name="Mares J."/>
            <person name="Martinez Yerena J.A."/>
            <person name="Hrouzek P."/>
            <person name="Sobotka R."/>
            <person name="Henderson W.M."/>
            <person name="Schmieder P."/>
            <person name="Williams S.M."/>
            <person name="Lauderdale J.D."/>
            <person name="Wilde H.D."/>
            <person name="Gerrin W."/>
            <person name="Kust A."/>
            <person name="Washington J.W."/>
            <person name="Wagner C."/>
            <person name="Geier B."/>
            <person name="Liebeke M."/>
            <person name="Enke H."/>
            <person name="Niedermeyer T.H.J."/>
            <person name="Wilde S.B."/>
        </authorList>
    </citation>
    <scope>NUCLEOTIDE SEQUENCE [LARGE SCALE GENOMIC DNA]</scope>
    <source>
        <strain evidence="7">Thurmond2011</strain>
    </source>
</reference>
<dbReference type="GO" id="GO:0051119">
    <property type="term" value="F:sugar transmembrane transporter activity"/>
    <property type="evidence" value="ECO:0007669"/>
    <property type="project" value="InterPro"/>
</dbReference>
<dbReference type="Proteomes" id="UP000667802">
    <property type="component" value="Unassembled WGS sequence"/>
</dbReference>
<evidence type="ECO:0000313" key="7">
    <source>
        <dbReference type="Proteomes" id="UP000667802"/>
    </source>
</evidence>
<keyword evidence="3 5" id="KW-1133">Transmembrane helix</keyword>
<dbReference type="Pfam" id="PF04193">
    <property type="entry name" value="PQ-loop"/>
    <property type="match status" value="1"/>
</dbReference>
<evidence type="ECO:0000256" key="1">
    <source>
        <dbReference type="ARBA" id="ARBA00004141"/>
    </source>
</evidence>
<sequence length="84" mass="9451">MDLITILGLAAGTLTTAAFLPQMFKTWQSKSAKDVSFSMLITFNIGIFLWLLYGIFLQALPIILTNALTLLFNMIILYLKVKYS</sequence>
<protein>
    <submittedName>
        <fullName evidence="6">SemiSWEET transporter</fullName>
    </submittedName>
</protein>
<evidence type="ECO:0000313" key="6">
    <source>
        <dbReference type="EMBL" id="MDR9896105.1"/>
    </source>
</evidence>
<accession>A0AAP5M8C5</accession>
<dbReference type="EMBL" id="JAALHA020000007">
    <property type="protein sequence ID" value="MDR9896105.1"/>
    <property type="molecule type" value="Genomic_DNA"/>
</dbReference>
<name>A0AAP5M8C5_9CYAN</name>
<proteinExistence type="predicted"/>
<keyword evidence="4 5" id="KW-0472">Membrane</keyword>
<dbReference type="InterPro" id="IPR006603">
    <property type="entry name" value="PQ-loop_rpt"/>
</dbReference>
<dbReference type="RefSeq" id="WP_208340065.1">
    <property type="nucleotide sequence ID" value="NZ_CAWQFN010000602.1"/>
</dbReference>
<evidence type="ECO:0000256" key="3">
    <source>
        <dbReference type="ARBA" id="ARBA00022989"/>
    </source>
</evidence>
<comment type="caution">
    <text evidence="6">The sequence shown here is derived from an EMBL/GenBank/DDBJ whole genome shotgun (WGS) entry which is preliminary data.</text>
</comment>
<dbReference type="InterPro" id="IPR047662">
    <property type="entry name" value="SemiSWEET"/>
</dbReference>
<dbReference type="GO" id="GO:0016020">
    <property type="term" value="C:membrane"/>
    <property type="evidence" value="ECO:0007669"/>
    <property type="project" value="UniProtKB-SubCell"/>
</dbReference>
<feature type="transmembrane region" description="Helical" evidence="5">
    <location>
        <begin position="36"/>
        <end position="53"/>
    </location>
</feature>
<feature type="transmembrane region" description="Helical" evidence="5">
    <location>
        <begin position="59"/>
        <end position="79"/>
    </location>
</feature>
<evidence type="ECO:0000256" key="5">
    <source>
        <dbReference type="SAM" id="Phobius"/>
    </source>
</evidence>
<dbReference type="AlphaFoldDB" id="A0AAP5M8C5"/>
<comment type="subcellular location">
    <subcellularLocation>
        <location evidence="1">Membrane</location>
        <topology evidence="1">Multi-pass membrane protein</topology>
    </subcellularLocation>
</comment>
<keyword evidence="2 5" id="KW-0812">Transmembrane</keyword>
<evidence type="ECO:0000256" key="4">
    <source>
        <dbReference type="ARBA" id="ARBA00023136"/>
    </source>
</evidence>
<organism evidence="6 7">
    <name type="scientific">Aetokthonos hydrillicola Thurmond2011</name>
    <dbReference type="NCBI Taxonomy" id="2712845"/>
    <lineage>
        <taxon>Bacteria</taxon>
        <taxon>Bacillati</taxon>
        <taxon>Cyanobacteriota</taxon>
        <taxon>Cyanophyceae</taxon>
        <taxon>Nostocales</taxon>
        <taxon>Hapalosiphonaceae</taxon>
        <taxon>Aetokthonos</taxon>
    </lineage>
</organism>